<gene>
    <name evidence="2" type="ORF">VIN30_07720</name>
</gene>
<evidence type="ECO:0000256" key="1">
    <source>
        <dbReference type="SAM" id="MobiDB-lite"/>
    </source>
</evidence>
<dbReference type="EMBL" id="JAYMFF010000014">
    <property type="protein sequence ID" value="MEC4176336.1"/>
    <property type="molecule type" value="Genomic_DNA"/>
</dbReference>
<keyword evidence="3" id="KW-1185">Reference proteome</keyword>
<reference evidence="2 3" key="1">
    <citation type="submission" date="2024-01" db="EMBL/GenBank/DDBJ databases">
        <title>novel species in genus Adlercreutzia.</title>
        <authorList>
            <person name="Liu X."/>
        </authorList>
    </citation>
    <scope>NUCLEOTIDE SEQUENCE [LARGE SCALE GENOMIC DNA]</scope>
    <source>
        <strain evidence="2 3">R7</strain>
    </source>
</reference>
<proteinExistence type="predicted"/>
<evidence type="ECO:0000313" key="2">
    <source>
        <dbReference type="EMBL" id="MEC4176336.1"/>
    </source>
</evidence>
<evidence type="ECO:0000313" key="3">
    <source>
        <dbReference type="Proteomes" id="UP001349994"/>
    </source>
</evidence>
<comment type="caution">
    <text evidence="2">The sequence shown here is derived from an EMBL/GenBank/DDBJ whole genome shotgun (WGS) entry which is preliminary data.</text>
</comment>
<dbReference type="RefSeq" id="WP_338210595.1">
    <property type="nucleotide sequence ID" value="NZ_JAYMFF010000014.1"/>
</dbReference>
<sequence>MKSQVVARGDGHGCQGYGKRQPFRASWGGFSLSAAKSHQKHQQETSNLQQKDSLIHNDHLPPVRGLRRYVHLTLFYSTMVYLYL</sequence>
<feature type="region of interest" description="Disordered" evidence="1">
    <location>
        <begin position="33"/>
        <end position="57"/>
    </location>
</feature>
<organism evidence="2 3">
    <name type="scientific">Adlercreutzia wanghongyangiae</name>
    <dbReference type="NCBI Taxonomy" id="3111451"/>
    <lineage>
        <taxon>Bacteria</taxon>
        <taxon>Bacillati</taxon>
        <taxon>Actinomycetota</taxon>
        <taxon>Coriobacteriia</taxon>
        <taxon>Eggerthellales</taxon>
        <taxon>Eggerthellaceae</taxon>
        <taxon>Adlercreutzia</taxon>
    </lineage>
</organism>
<name>A0ABU6IIT6_9ACTN</name>
<protein>
    <submittedName>
        <fullName evidence="2">Uncharacterized protein</fullName>
    </submittedName>
</protein>
<dbReference type="Proteomes" id="UP001349994">
    <property type="component" value="Unassembled WGS sequence"/>
</dbReference>
<accession>A0ABU6IIT6</accession>
<feature type="region of interest" description="Disordered" evidence="1">
    <location>
        <begin position="1"/>
        <end position="20"/>
    </location>
</feature>